<dbReference type="GO" id="GO:0005886">
    <property type="term" value="C:plasma membrane"/>
    <property type="evidence" value="ECO:0007669"/>
    <property type="project" value="UniProtKB-SubCell"/>
</dbReference>
<comment type="subcellular location">
    <subcellularLocation>
        <location evidence="1">Cell inner membrane</location>
    </subcellularLocation>
</comment>
<keyword evidence="5" id="KW-1003">Cell membrane</keyword>
<dbReference type="Proteomes" id="UP000033651">
    <property type="component" value="Unassembled WGS sequence"/>
</dbReference>
<evidence type="ECO:0000313" key="12">
    <source>
        <dbReference type="Proteomes" id="UP000033651"/>
    </source>
</evidence>
<dbReference type="PATRIC" id="fig|345309.4.peg.2782"/>
<organism evidence="11 12">
    <name type="scientific">Luteibacter yeojuensis</name>
    <dbReference type="NCBI Taxonomy" id="345309"/>
    <lineage>
        <taxon>Bacteria</taxon>
        <taxon>Pseudomonadati</taxon>
        <taxon>Pseudomonadota</taxon>
        <taxon>Gammaproteobacteria</taxon>
        <taxon>Lysobacterales</taxon>
        <taxon>Rhodanobacteraceae</taxon>
        <taxon>Luteibacter</taxon>
    </lineage>
</organism>
<evidence type="ECO:0000256" key="2">
    <source>
        <dbReference type="ARBA" id="ARBA00007208"/>
    </source>
</evidence>
<keyword evidence="6" id="KW-0997">Cell inner membrane</keyword>
<evidence type="ECO:0000256" key="10">
    <source>
        <dbReference type="ARBA" id="ARBA00030772"/>
    </source>
</evidence>
<dbReference type="Pfam" id="PF01203">
    <property type="entry name" value="T2SSN"/>
    <property type="match status" value="1"/>
</dbReference>
<evidence type="ECO:0000256" key="9">
    <source>
        <dbReference type="ARBA" id="ARBA00023136"/>
    </source>
</evidence>
<keyword evidence="8" id="KW-0653">Protein transport</keyword>
<keyword evidence="12" id="KW-1185">Reference proteome</keyword>
<evidence type="ECO:0000313" key="11">
    <source>
        <dbReference type="EMBL" id="KJV29725.1"/>
    </source>
</evidence>
<dbReference type="InterPro" id="IPR022792">
    <property type="entry name" value="T2SS_protein-GspN"/>
</dbReference>
<reference evidence="11 12" key="1">
    <citation type="submission" date="2015-03" db="EMBL/GenBank/DDBJ databases">
        <title>Draft genome sequence of Luteibacter yeojuensis strain SU11.</title>
        <authorList>
            <person name="Sulaiman J."/>
            <person name="Priya K."/>
            <person name="Chan K.-G."/>
        </authorList>
    </citation>
    <scope>NUCLEOTIDE SEQUENCE [LARGE SCALE GENOMIC DNA]</scope>
    <source>
        <strain evidence="11 12">SU11</strain>
    </source>
</reference>
<name>A0A0F3KEP8_9GAMM</name>
<evidence type="ECO:0000256" key="3">
    <source>
        <dbReference type="ARBA" id="ARBA00021563"/>
    </source>
</evidence>
<comment type="similarity">
    <text evidence="2">Belongs to the GSP N family.</text>
</comment>
<evidence type="ECO:0000256" key="8">
    <source>
        <dbReference type="ARBA" id="ARBA00022927"/>
    </source>
</evidence>
<sequence>MGLLVLVLVLATGLFYWFLPASVAVPFVVQRARGVVLDDLSGTVWNGRAGRVMTQEGLELGAATWTLGRDVILGRTHLDIHLDGRAGRFDGHMDRTEADRVQWRDVDFRLDAAALASPGLPRELVPVGVVEGKVPQADLQGNWPVTLDADVAWRAAAVKTPEGHVTLGGIAFKASSAGGVLHATLKDDGEGSLAVDARVAASPLGWRMEGALVPRIADTALTHLIARFGPVRPDGSVSLARKAGLAPAVSP</sequence>
<gene>
    <name evidence="11" type="ORF">VI08_15860</name>
</gene>
<evidence type="ECO:0000256" key="4">
    <source>
        <dbReference type="ARBA" id="ARBA00022448"/>
    </source>
</evidence>
<keyword evidence="4" id="KW-0813">Transport</keyword>
<accession>A0A0F3KEP8</accession>
<dbReference type="GO" id="GO:0015627">
    <property type="term" value="C:type II protein secretion system complex"/>
    <property type="evidence" value="ECO:0007669"/>
    <property type="project" value="InterPro"/>
</dbReference>
<protein>
    <recommendedName>
        <fullName evidence="3">Type II secretion system protein N</fullName>
    </recommendedName>
    <alternativeName>
        <fullName evidence="10">General secretion pathway protein N</fullName>
    </alternativeName>
</protein>
<evidence type="ECO:0000256" key="5">
    <source>
        <dbReference type="ARBA" id="ARBA00022475"/>
    </source>
</evidence>
<keyword evidence="7" id="KW-0812">Transmembrane</keyword>
<dbReference type="AlphaFoldDB" id="A0A0F3KEP8"/>
<evidence type="ECO:0000256" key="6">
    <source>
        <dbReference type="ARBA" id="ARBA00022519"/>
    </source>
</evidence>
<dbReference type="GO" id="GO:0015628">
    <property type="term" value="P:protein secretion by the type II secretion system"/>
    <property type="evidence" value="ECO:0007669"/>
    <property type="project" value="InterPro"/>
</dbReference>
<comment type="caution">
    <text evidence="11">The sequence shown here is derived from an EMBL/GenBank/DDBJ whole genome shotgun (WGS) entry which is preliminary data.</text>
</comment>
<keyword evidence="9" id="KW-0472">Membrane</keyword>
<evidence type="ECO:0000256" key="7">
    <source>
        <dbReference type="ARBA" id="ARBA00022692"/>
    </source>
</evidence>
<dbReference type="EMBL" id="JZRB01000035">
    <property type="protein sequence ID" value="KJV29725.1"/>
    <property type="molecule type" value="Genomic_DNA"/>
</dbReference>
<evidence type="ECO:0000256" key="1">
    <source>
        <dbReference type="ARBA" id="ARBA00004533"/>
    </source>
</evidence>
<proteinExistence type="inferred from homology"/>